<sequence>MIRAVSKSFFSFWAVLTAVLFLCSSCARSTDQNKQITSGLSSSVTLKMYLPGEESKSFSKVLDQINAILSSRIGATLDISFISPSKMLRQYPTLFTNGTDFDLVYVSSDANYMQRVANHYYLEITQDLLKDNAPALLETIPDQLWEQVKANDKVYMIPSSSDYSDRMVFLIRKDLLDKYGLDTPTSLDELEQYLKLVASNEEGMIPYQVGETGLELLQAAFLQPRGLTLVDQNALLAAQTEGLGDSLISLTDYAPYLDYLQRIYSWKQLGLIPSNAAARRTVTYDAFRQGDSALYIGDLDSALLAQMLVEQDNRYRLNEAPWEASIIDLSADQPTGAFPHAPAGIAIRNGSQHVGLALQVIDLLRNDRQLHDLLLYGIQNEHWVASGNSSWTAGSSFSDYPTNLYAKYAFGSSLDREPESPPEEYTSIRNQWKENVVQNSTINCFRPYPGERYSIVSDMELLNIKYLFPLQLGAYDDPKGYLDHYREKSRMAVVETYIQVVNDQAVDYCKRMDNPSAF</sequence>
<dbReference type="Gene3D" id="3.40.190.10">
    <property type="entry name" value="Periplasmic binding protein-like II"/>
    <property type="match status" value="1"/>
</dbReference>
<dbReference type="InterPro" id="IPR050490">
    <property type="entry name" value="Bact_solute-bd_prot1"/>
</dbReference>
<dbReference type="InterPro" id="IPR006059">
    <property type="entry name" value="SBP"/>
</dbReference>
<proteinExistence type="predicted"/>
<evidence type="ECO:0000313" key="2">
    <source>
        <dbReference type="EMBL" id="BCI61376.1"/>
    </source>
</evidence>
<dbReference type="EMBL" id="AP023321">
    <property type="protein sequence ID" value="BCI61376.1"/>
    <property type="molecule type" value="Genomic_DNA"/>
</dbReference>
<dbReference type="Pfam" id="PF01547">
    <property type="entry name" value="SBP_bac_1"/>
    <property type="match status" value="1"/>
</dbReference>
<protein>
    <recommendedName>
        <fullName evidence="4">ABC transporter substrate-binding protein</fullName>
    </recommendedName>
</protein>
<feature type="chain" id="PRO_5039452331" description="ABC transporter substrate-binding protein" evidence="1">
    <location>
        <begin position="30"/>
        <end position="518"/>
    </location>
</feature>
<gene>
    <name evidence="2" type="ORF">C12CBH8_20150</name>
</gene>
<evidence type="ECO:0000313" key="3">
    <source>
        <dbReference type="Proteomes" id="UP000593890"/>
    </source>
</evidence>
<dbReference type="PANTHER" id="PTHR43649:SF17">
    <property type="entry name" value="ABC TRANSPORTER SOLUTE BINDING PROTEIN-SUGAR TRANSPORT"/>
    <property type="match status" value="1"/>
</dbReference>
<evidence type="ECO:0008006" key="4">
    <source>
        <dbReference type="Google" id="ProtNLM"/>
    </source>
</evidence>
<dbReference type="PANTHER" id="PTHR43649">
    <property type="entry name" value="ARABINOSE-BINDING PROTEIN-RELATED"/>
    <property type="match status" value="1"/>
</dbReference>
<dbReference type="KEGG" id="sman:C12CBH8_20150"/>
<keyword evidence="3" id="KW-1185">Reference proteome</keyword>
<dbReference type="AlphaFoldDB" id="A0A7I8D3H9"/>
<dbReference type="Proteomes" id="UP000593890">
    <property type="component" value="Chromosome"/>
</dbReference>
<name>A0A7I8D3H9_9FIRM</name>
<organism evidence="2 3">
    <name type="scientific">Solibaculum mannosilyticum</name>
    <dbReference type="NCBI Taxonomy" id="2780922"/>
    <lineage>
        <taxon>Bacteria</taxon>
        <taxon>Bacillati</taxon>
        <taxon>Bacillota</taxon>
        <taxon>Clostridia</taxon>
        <taxon>Eubacteriales</taxon>
        <taxon>Oscillospiraceae</taxon>
        <taxon>Solibaculum</taxon>
    </lineage>
</organism>
<evidence type="ECO:0000256" key="1">
    <source>
        <dbReference type="SAM" id="SignalP"/>
    </source>
</evidence>
<dbReference type="SUPFAM" id="SSF53850">
    <property type="entry name" value="Periplasmic binding protein-like II"/>
    <property type="match status" value="1"/>
</dbReference>
<accession>A0A7I8D3H9</accession>
<feature type="signal peptide" evidence="1">
    <location>
        <begin position="1"/>
        <end position="29"/>
    </location>
</feature>
<keyword evidence="1" id="KW-0732">Signal</keyword>
<reference evidence="3" key="1">
    <citation type="submission" date="2020-07" db="EMBL/GenBank/DDBJ databases">
        <title>Complete genome sequencing of Clostridia bacterium strain 12CBH8.</title>
        <authorList>
            <person name="Sakamoto M."/>
            <person name="Murakami T."/>
            <person name="Mori H."/>
        </authorList>
    </citation>
    <scope>NUCLEOTIDE SEQUENCE [LARGE SCALE GENOMIC DNA]</scope>
    <source>
        <strain evidence="3">12CBH8</strain>
    </source>
</reference>